<proteinExistence type="predicted"/>
<dbReference type="Pfam" id="PF03548">
    <property type="entry name" value="LolA"/>
    <property type="match status" value="1"/>
</dbReference>
<sequence>MTARGTRLAAWGMACALACTLSLPAALQAAPAAGVSGVGDGSQTAPASQVSQQALLAQVRERVQSAPVVRGQFTQLKTVQGFRQPLKSSGDFVVARGKGIAWQVRQPFASTLIVRPDSLLSRGADGSTAVQMRAQDEPVLRTINAMLFAVVSADLAQLTHYFDVSGQVQGAGWRLHLVPRDPVLAQWLQAVDLSGQQFVQSVQLQEARGDRSQIQMANPIAEQALRAQDAALFD</sequence>
<dbReference type="EMBL" id="FNPE01000030">
    <property type="protein sequence ID" value="SDZ50838.1"/>
    <property type="molecule type" value="Genomic_DNA"/>
</dbReference>
<evidence type="ECO:0000313" key="3">
    <source>
        <dbReference type="EMBL" id="SDZ50838.1"/>
    </source>
</evidence>
<evidence type="ECO:0000313" key="4">
    <source>
        <dbReference type="Proteomes" id="UP000183417"/>
    </source>
</evidence>
<dbReference type="InterPro" id="IPR029046">
    <property type="entry name" value="LolA/LolB/LppX"/>
</dbReference>
<dbReference type="SUPFAM" id="SSF89392">
    <property type="entry name" value="Prokaryotic lipoproteins and lipoprotein localization factors"/>
    <property type="match status" value="1"/>
</dbReference>
<dbReference type="InterPro" id="IPR004564">
    <property type="entry name" value="OM_lipoprot_carrier_LolA-like"/>
</dbReference>
<feature type="chain" id="PRO_5010267310" evidence="2">
    <location>
        <begin position="30"/>
        <end position="234"/>
    </location>
</feature>
<dbReference type="CDD" id="cd16325">
    <property type="entry name" value="LolA"/>
    <property type="match status" value="1"/>
</dbReference>
<accession>A0A1H3TLT4</accession>
<keyword evidence="1 2" id="KW-0732">Signal</keyword>
<name>A0A1H3TLT4_9BURK</name>
<dbReference type="Proteomes" id="UP000183417">
    <property type="component" value="Unassembled WGS sequence"/>
</dbReference>
<evidence type="ECO:0000256" key="1">
    <source>
        <dbReference type="ARBA" id="ARBA00022729"/>
    </source>
</evidence>
<protein>
    <submittedName>
        <fullName evidence="3">Outer membrane lipoprotein carrier protein LolA</fullName>
    </submittedName>
</protein>
<evidence type="ECO:0000256" key="2">
    <source>
        <dbReference type="SAM" id="SignalP"/>
    </source>
</evidence>
<organism evidence="3 4">
    <name type="scientific">Delftia lacustris</name>
    <dbReference type="NCBI Taxonomy" id="558537"/>
    <lineage>
        <taxon>Bacteria</taxon>
        <taxon>Pseudomonadati</taxon>
        <taxon>Pseudomonadota</taxon>
        <taxon>Betaproteobacteria</taxon>
        <taxon>Burkholderiales</taxon>
        <taxon>Comamonadaceae</taxon>
        <taxon>Delftia</taxon>
    </lineage>
</organism>
<dbReference type="AlphaFoldDB" id="A0A1H3TLT4"/>
<gene>
    <name evidence="3" type="ORF">SAMN05421547_13024</name>
</gene>
<dbReference type="Gene3D" id="2.50.20.10">
    <property type="entry name" value="Lipoprotein localisation LolA/LolB/LppX"/>
    <property type="match status" value="1"/>
</dbReference>
<keyword evidence="3" id="KW-0449">Lipoprotein</keyword>
<dbReference type="RefSeq" id="WP_244160557.1">
    <property type="nucleotide sequence ID" value="NZ_CP141274.1"/>
</dbReference>
<dbReference type="GeneID" id="94692963"/>
<reference evidence="3 4" key="1">
    <citation type="submission" date="2016-10" db="EMBL/GenBank/DDBJ databases">
        <authorList>
            <person name="de Groot N.N."/>
        </authorList>
    </citation>
    <scope>NUCLEOTIDE SEQUENCE [LARGE SCALE GENOMIC DNA]</scope>
    <source>
        <strain evidence="3 4">LMG 24775</strain>
    </source>
</reference>
<feature type="signal peptide" evidence="2">
    <location>
        <begin position="1"/>
        <end position="29"/>
    </location>
</feature>